<dbReference type="Proteomes" id="UP000598271">
    <property type="component" value="Unassembled WGS sequence"/>
</dbReference>
<proteinExistence type="predicted"/>
<protein>
    <submittedName>
        <fullName evidence="1">Uncharacterized protein</fullName>
    </submittedName>
</protein>
<evidence type="ECO:0000313" key="2">
    <source>
        <dbReference type="Proteomes" id="UP000598271"/>
    </source>
</evidence>
<accession>A0A8J3DEB5</accession>
<gene>
    <name evidence="1" type="ORF">GCM10007390_50780</name>
</gene>
<organism evidence="1 2">
    <name type="scientific">Persicitalea jodogahamensis</name>
    <dbReference type="NCBI Taxonomy" id="402147"/>
    <lineage>
        <taxon>Bacteria</taxon>
        <taxon>Pseudomonadati</taxon>
        <taxon>Bacteroidota</taxon>
        <taxon>Cytophagia</taxon>
        <taxon>Cytophagales</taxon>
        <taxon>Spirosomataceae</taxon>
        <taxon>Persicitalea</taxon>
    </lineage>
</organism>
<comment type="caution">
    <text evidence="1">The sequence shown here is derived from an EMBL/GenBank/DDBJ whole genome shotgun (WGS) entry which is preliminary data.</text>
</comment>
<reference evidence="1 2" key="1">
    <citation type="journal article" date="2014" name="Int. J. Syst. Evol. Microbiol.">
        <title>Complete genome sequence of Corynebacterium casei LMG S-19264T (=DSM 44701T), isolated from a smear-ripened cheese.</title>
        <authorList>
            <consortium name="US DOE Joint Genome Institute (JGI-PGF)"/>
            <person name="Walter F."/>
            <person name="Albersmeier A."/>
            <person name="Kalinowski J."/>
            <person name="Ruckert C."/>
        </authorList>
    </citation>
    <scope>NUCLEOTIDE SEQUENCE [LARGE SCALE GENOMIC DNA]</scope>
    <source>
        <strain evidence="1 2">KCTC 12866</strain>
    </source>
</reference>
<sequence>MTNCKKDKVEITDGLKKVFNSGFAAGEIAECRYDGILVYTASPNAYDAGSNIYDKNGNPIGTCNYAWGSVDSLCRQLKDCEVVYRVKGFLTGQPPVDKYKLGK</sequence>
<dbReference type="AlphaFoldDB" id="A0A8J3DEB5"/>
<dbReference type="EMBL" id="BMXF01000009">
    <property type="protein sequence ID" value="GHB88498.1"/>
    <property type="molecule type" value="Genomic_DNA"/>
</dbReference>
<keyword evidence="2" id="KW-1185">Reference proteome</keyword>
<evidence type="ECO:0000313" key="1">
    <source>
        <dbReference type="EMBL" id="GHB88498.1"/>
    </source>
</evidence>
<name>A0A8J3DEB5_9BACT</name>